<comment type="caution">
    <text evidence="2">The sequence shown here is derived from an EMBL/GenBank/DDBJ whole genome shotgun (WGS) entry which is preliminary data.</text>
</comment>
<sequence>MNKNLPIFALVLLNLSTIIHATPQTSLDLTPILQDRFEQNCEVRQQFDYYVRDDEILPILMNQVAKDEVDEQNAYVSRVLTLKNTTYRGLIVTKLSLYGGGD</sequence>
<dbReference type="EMBL" id="WNDP01000006">
    <property type="protein sequence ID" value="KAF1027834.1"/>
    <property type="molecule type" value="Genomic_DNA"/>
</dbReference>
<keyword evidence="1" id="KW-0732">Signal</keyword>
<evidence type="ECO:0000313" key="3">
    <source>
        <dbReference type="Proteomes" id="UP000490535"/>
    </source>
</evidence>
<proteinExistence type="predicted"/>
<evidence type="ECO:0000256" key="1">
    <source>
        <dbReference type="SAM" id="SignalP"/>
    </source>
</evidence>
<feature type="chain" id="PRO_5032919875" evidence="1">
    <location>
        <begin position="22"/>
        <end position="102"/>
    </location>
</feature>
<reference evidence="3" key="1">
    <citation type="journal article" date="2020" name="MBio">
        <title>Horizontal gene transfer to a defensive symbiont with a reduced genome amongst a multipartite beetle microbiome.</title>
        <authorList>
            <person name="Waterworth S.C."/>
            <person name="Florez L.V."/>
            <person name="Rees E.R."/>
            <person name="Hertweck C."/>
            <person name="Kaltenpoth M."/>
            <person name="Kwan J.C."/>
        </authorList>
    </citation>
    <scope>NUCLEOTIDE SEQUENCE [LARGE SCALE GENOMIC DNA]</scope>
</reference>
<protein>
    <submittedName>
        <fullName evidence="2">Uncharacterized protein</fullName>
    </submittedName>
</protein>
<dbReference type="Proteomes" id="UP000490535">
    <property type="component" value="Unassembled WGS sequence"/>
</dbReference>
<gene>
    <name evidence="2" type="ORF">GAK29_00475</name>
</gene>
<name>A0A833PKS9_ACIBZ</name>
<dbReference type="AlphaFoldDB" id="A0A833PKS9"/>
<feature type="signal peptide" evidence="1">
    <location>
        <begin position="1"/>
        <end position="21"/>
    </location>
</feature>
<organism evidence="2 3">
    <name type="scientific">Acinetobacter bereziniae</name>
    <name type="common">Acinetobacter genomosp. 10</name>
    <dbReference type="NCBI Taxonomy" id="106648"/>
    <lineage>
        <taxon>Bacteria</taxon>
        <taxon>Pseudomonadati</taxon>
        <taxon>Pseudomonadota</taxon>
        <taxon>Gammaproteobacteria</taxon>
        <taxon>Moraxellales</taxon>
        <taxon>Moraxellaceae</taxon>
        <taxon>Acinetobacter</taxon>
    </lineage>
</organism>
<evidence type="ECO:0000313" key="2">
    <source>
        <dbReference type="EMBL" id="KAF1027834.1"/>
    </source>
</evidence>
<accession>A0A833PKS9</accession>